<comment type="caution">
    <text evidence="6">The sequence shown here is derived from an EMBL/GenBank/DDBJ whole genome shotgun (WGS) entry which is preliminary data.</text>
</comment>
<keyword evidence="4 5" id="KW-0472">Membrane</keyword>
<evidence type="ECO:0008006" key="8">
    <source>
        <dbReference type="Google" id="ProtNLM"/>
    </source>
</evidence>
<evidence type="ECO:0000313" key="7">
    <source>
        <dbReference type="Proteomes" id="UP000239872"/>
    </source>
</evidence>
<gene>
    <name evidence="6" type="ORF">CJD36_018315</name>
</gene>
<evidence type="ECO:0000256" key="3">
    <source>
        <dbReference type="ARBA" id="ARBA00022989"/>
    </source>
</evidence>
<dbReference type="InterPro" id="IPR007269">
    <property type="entry name" value="ICMT_MeTrfase"/>
</dbReference>
<keyword evidence="7" id="KW-1185">Reference proteome</keyword>
<accession>A0A2S7STE7</accession>
<evidence type="ECO:0000256" key="4">
    <source>
        <dbReference type="ARBA" id="ARBA00023136"/>
    </source>
</evidence>
<dbReference type="Gene3D" id="1.20.120.1630">
    <property type="match status" value="1"/>
</dbReference>
<dbReference type="Pfam" id="PF04140">
    <property type="entry name" value="ICMT"/>
    <property type="match status" value="1"/>
</dbReference>
<feature type="transmembrane region" description="Helical" evidence="5">
    <location>
        <begin position="73"/>
        <end position="94"/>
    </location>
</feature>
<comment type="subcellular location">
    <subcellularLocation>
        <location evidence="1">Membrane</location>
        <topology evidence="1">Multi-pass membrane protein</topology>
    </subcellularLocation>
</comment>
<protein>
    <recommendedName>
        <fullName evidence="8">Isoprenylcysteine carboxyl methyltransferase</fullName>
    </recommendedName>
</protein>
<reference evidence="6 7" key="1">
    <citation type="submission" date="2018-01" db="EMBL/GenBank/DDBJ databases">
        <title>A novel member of the phylum Bacteroidetes isolated from glacier ice.</title>
        <authorList>
            <person name="Liu Q."/>
            <person name="Xin Y.-H."/>
        </authorList>
    </citation>
    <scope>NUCLEOTIDE SEQUENCE [LARGE SCALE GENOMIC DNA]</scope>
    <source>
        <strain evidence="6 7">RB1R16</strain>
    </source>
</reference>
<feature type="transmembrane region" description="Helical" evidence="5">
    <location>
        <begin position="40"/>
        <end position="61"/>
    </location>
</feature>
<proteinExistence type="predicted"/>
<evidence type="ECO:0000313" key="6">
    <source>
        <dbReference type="EMBL" id="PQJ09877.1"/>
    </source>
</evidence>
<dbReference type="GO" id="GO:0016020">
    <property type="term" value="C:membrane"/>
    <property type="evidence" value="ECO:0007669"/>
    <property type="project" value="UniProtKB-SubCell"/>
</dbReference>
<dbReference type="GO" id="GO:0004671">
    <property type="term" value="F:protein C-terminal S-isoprenylcysteine carboxyl O-methyltransferase activity"/>
    <property type="evidence" value="ECO:0007669"/>
    <property type="project" value="InterPro"/>
</dbReference>
<keyword evidence="3 5" id="KW-1133">Transmembrane helix</keyword>
<dbReference type="EMBL" id="PPSL01000005">
    <property type="protein sequence ID" value="PQJ09877.1"/>
    <property type="molecule type" value="Genomic_DNA"/>
</dbReference>
<sequence length="164" mass="18860">MSFLLFISFVVFQRLLELVVARSNEKWARAQGAVEYGKEHYPLIVALHTAFLISMIAEYYLSPVTYLFNPTFLFVFLGLICLKIWVIASLGKYWNTKILRIPNVQLVSKGPYKYVKHPNYIIVVAEIAVIPLVFHLSFTAMIFSLLNAAMLFVRIRVENRALKG</sequence>
<organism evidence="6 7">
    <name type="scientific">Flavipsychrobacter stenotrophus</name>
    <dbReference type="NCBI Taxonomy" id="2077091"/>
    <lineage>
        <taxon>Bacteria</taxon>
        <taxon>Pseudomonadati</taxon>
        <taxon>Bacteroidota</taxon>
        <taxon>Chitinophagia</taxon>
        <taxon>Chitinophagales</taxon>
        <taxon>Chitinophagaceae</taxon>
        <taxon>Flavipsychrobacter</taxon>
    </lineage>
</organism>
<dbReference type="RefSeq" id="WP_105040649.1">
    <property type="nucleotide sequence ID" value="NZ_PPSL01000005.1"/>
</dbReference>
<name>A0A2S7STE7_9BACT</name>
<dbReference type="Proteomes" id="UP000239872">
    <property type="component" value="Unassembled WGS sequence"/>
</dbReference>
<dbReference type="AlphaFoldDB" id="A0A2S7STE7"/>
<dbReference type="OrthoDB" id="9809773at2"/>
<evidence type="ECO:0000256" key="5">
    <source>
        <dbReference type="SAM" id="Phobius"/>
    </source>
</evidence>
<feature type="transmembrane region" description="Helical" evidence="5">
    <location>
        <begin position="120"/>
        <end position="153"/>
    </location>
</feature>
<keyword evidence="2 5" id="KW-0812">Transmembrane</keyword>
<evidence type="ECO:0000256" key="1">
    <source>
        <dbReference type="ARBA" id="ARBA00004141"/>
    </source>
</evidence>
<evidence type="ECO:0000256" key="2">
    <source>
        <dbReference type="ARBA" id="ARBA00022692"/>
    </source>
</evidence>